<evidence type="ECO:0000313" key="10">
    <source>
        <dbReference type="Proteomes" id="UP000544331"/>
    </source>
</evidence>
<dbReference type="InterPro" id="IPR011009">
    <property type="entry name" value="Kinase-like_dom_sf"/>
</dbReference>
<gene>
    <name evidence="9" type="ORF">FMUND_14050</name>
</gene>
<evidence type="ECO:0000256" key="6">
    <source>
        <dbReference type="PROSITE-ProRule" id="PRU10141"/>
    </source>
</evidence>
<feature type="domain" description="Protein kinase" evidence="8">
    <location>
        <begin position="74"/>
        <end position="406"/>
    </location>
</feature>
<evidence type="ECO:0000256" key="5">
    <source>
        <dbReference type="ARBA" id="ARBA00022840"/>
    </source>
</evidence>
<dbReference type="GO" id="GO:0004674">
    <property type="term" value="F:protein serine/threonine kinase activity"/>
    <property type="evidence" value="ECO:0007669"/>
    <property type="project" value="UniProtKB-KW"/>
</dbReference>
<evidence type="ECO:0000259" key="8">
    <source>
        <dbReference type="PROSITE" id="PS50011"/>
    </source>
</evidence>
<dbReference type="GO" id="GO:0005524">
    <property type="term" value="F:ATP binding"/>
    <property type="evidence" value="ECO:0007669"/>
    <property type="project" value="UniProtKB-UniRule"/>
</dbReference>
<dbReference type="OrthoDB" id="5979581at2759"/>
<keyword evidence="5 6" id="KW-0067">ATP-binding</keyword>
<dbReference type="PROSITE" id="PS00107">
    <property type="entry name" value="PROTEIN_KINASE_ATP"/>
    <property type="match status" value="1"/>
</dbReference>
<feature type="binding site" evidence="6">
    <location>
        <position position="103"/>
    </location>
    <ligand>
        <name>ATP</name>
        <dbReference type="ChEBI" id="CHEBI:30616"/>
    </ligand>
</feature>
<name>A0A8H5XXC0_9HYPO</name>
<feature type="region of interest" description="Disordered" evidence="7">
    <location>
        <begin position="1"/>
        <end position="31"/>
    </location>
</feature>
<dbReference type="GO" id="GO:0043484">
    <property type="term" value="P:regulation of RNA splicing"/>
    <property type="evidence" value="ECO:0007669"/>
    <property type="project" value="TreeGrafter"/>
</dbReference>
<proteinExistence type="predicted"/>
<dbReference type="PROSITE" id="PS50011">
    <property type="entry name" value="PROTEIN_KINASE_DOM"/>
    <property type="match status" value="1"/>
</dbReference>
<keyword evidence="10" id="KW-1185">Reference proteome</keyword>
<dbReference type="InterPro" id="IPR051175">
    <property type="entry name" value="CLK_kinases"/>
</dbReference>
<dbReference type="Proteomes" id="UP000544331">
    <property type="component" value="Unassembled WGS sequence"/>
</dbReference>
<keyword evidence="2" id="KW-0808">Transferase</keyword>
<sequence>MNRVPTTDSPPNGSTRPAPLIEEPISQERDAQDWGDFVDSGEEPDVEFACEDINLYPRGVCYPISIGEVIIERYHIVHKLGHGAFSTVWMAYVMVENKDVALKILMLGNSDERDYQMQSEIIGTAKDLTYLLVYHQTFLLPSPHGQHRVIVFPIQGPNLRNHPPRKTPIVTRLAFAVQLLKALKALHQAGIVHADLNTANIMYTLRPLNSSISEKYKQLGRPRKMKLWTEQWKDGELVMPMNPQEELIGDSIVLGDFGLAHKVGTSTHKMQSPATYCAPERVHNINPSYGSDMWSYTCIFFELYTGTHLFQGWGHASVVSSMVRTLGPLPVSWKGTYHVGGSGEDEWYDQNGQIDPDFDLKERITQLRPDVGATELELVVTILRRGLVYQHEERITAAELMEHDSFKEFMSIYTQQHENESQDLS</sequence>
<dbReference type="InterPro" id="IPR000719">
    <property type="entry name" value="Prot_kinase_dom"/>
</dbReference>
<evidence type="ECO:0000256" key="3">
    <source>
        <dbReference type="ARBA" id="ARBA00022741"/>
    </source>
</evidence>
<organism evidence="9 10">
    <name type="scientific">Fusarium mundagurra</name>
    <dbReference type="NCBI Taxonomy" id="1567541"/>
    <lineage>
        <taxon>Eukaryota</taxon>
        <taxon>Fungi</taxon>
        <taxon>Dikarya</taxon>
        <taxon>Ascomycota</taxon>
        <taxon>Pezizomycotina</taxon>
        <taxon>Sordariomycetes</taxon>
        <taxon>Hypocreomycetidae</taxon>
        <taxon>Hypocreales</taxon>
        <taxon>Nectriaceae</taxon>
        <taxon>Fusarium</taxon>
        <taxon>Fusarium fujikuroi species complex</taxon>
    </lineage>
</organism>
<evidence type="ECO:0000313" key="9">
    <source>
        <dbReference type="EMBL" id="KAF5701087.1"/>
    </source>
</evidence>
<reference evidence="9 10" key="1">
    <citation type="submission" date="2020-05" db="EMBL/GenBank/DDBJ databases">
        <title>Identification and distribution of gene clusters putatively required for synthesis of sphingolipid metabolism inhibitors in phylogenetically diverse species of the filamentous fungus Fusarium.</title>
        <authorList>
            <person name="Kim H.-S."/>
            <person name="Busman M."/>
            <person name="Brown D.W."/>
            <person name="Divon H."/>
            <person name="Uhlig S."/>
            <person name="Proctor R.H."/>
        </authorList>
    </citation>
    <scope>NUCLEOTIDE SEQUENCE [LARGE SCALE GENOMIC DNA]</scope>
    <source>
        <strain evidence="9 10">NRRL 66235</strain>
    </source>
</reference>
<protein>
    <submittedName>
        <fullName evidence="9">CMGC kinase</fullName>
    </submittedName>
</protein>
<accession>A0A8H5XXC0</accession>
<keyword evidence="1" id="KW-0723">Serine/threonine-protein kinase</keyword>
<keyword evidence="4 9" id="KW-0418">Kinase</keyword>
<evidence type="ECO:0000256" key="4">
    <source>
        <dbReference type="ARBA" id="ARBA00022777"/>
    </source>
</evidence>
<evidence type="ECO:0000256" key="1">
    <source>
        <dbReference type="ARBA" id="ARBA00022527"/>
    </source>
</evidence>
<dbReference type="PANTHER" id="PTHR45646">
    <property type="entry name" value="SERINE/THREONINE-PROTEIN KINASE DOA-RELATED"/>
    <property type="match status" value="1"/>
</dbReference>
<dbReference type="GO" id="GO:0005634">
    <property type="term" value="C:nucleus"/>
    <property type="evidence" value="ECO:0007669"/>
    <property type="project" value="TreeGrafter"/>
</dbReference>
<dbReference type="Gene3D" id="3.30.200.20">
    <property type="entry name" value="Phosphorylase Kinase, domain 1"/>
    <property type="match status" value="1"/>
</dbReference>
<dbReference type="AlphaFoldDB" id="A0A8H5XXC0"/>
<evidence type="ECO:0000256" key="7">
    <source>
        <dbReference type="SAM" id="MobiDB-lite"/>
    </source>
</evidence>
<comment type="caution">
    <text evidence="9">The sequence shown here is derived from an EMBL/GenBank/DDBJ whole genome shotgun (WGS) entry which is preliminary data.</text>
</comment>
<keyword evidence="3 6" id="KW-0547">Nucleotide-binding</keyword>
<dbReference type="Pfam" id="PF00069">
    <property type="entry name" value="Pkinase"/>
    <property type="match status" value="1"/>
</dbReference>
<dbReference type="EMBL" id="JAAOAN010000695">
    <property type="protein sequence ID" value="KAF5701087.1"/>
    <property type="molecule type" value="Genomic_DNA"/>
</dbReference>
<dbReference type="Gene3D" id="1.10.510.10">
    <property type="entry name" value="Transferase(Phosphotransferase) domain 1"/>
    <property type="match status" value="1"/>
</dbReference>
<dbReference type="SUPFAM" id="SSF56112">
    <property type="entry name" value="Protein kinase-like (PK-like)"/>
    <property type="match status" value="1"/>
</dbReference>
<feature type="compositionally biased region" description="Polar residues" evidence="7">
    <location>
        <begin position="1"/>
        <end position="15"/>
    </location>
</feature>
<evidence type="ECO:0000256" key="2">
    <source>
        <dbReference type="ARBA" id="ARBA00022679"/>
    </source>
</evidence>
<dbReference type="InterPro" id="IPR017441">
    <property type="entry name" value="Protein_kinase_ATP_BS"/>
</dbReference>
<dbReference type="PANTHER" id="PTHR45646:SF11">
    <property type="entry name" value="SERINE_THREONINE-PROTEIN KINASE DOA"/>
    <property type="match status" value="1"/>
</dbReference>